<evidence type="ECO:0000256" key="2">
    <source>
        <dbReference type="RuleBase" id="RU363015"/>
    </source>
</evidence>
<dbReference type="GO" id="GO:0009691">
    <property type="term" value="P:cytokinin biosynthetic process"/>
    <property type="evidence" value="ECO:0007669"/>
    <property type="project" value="UniProtKB-UniRule"/>
</dbReference>
<dbReference type="Proteomes" id="UP000298021">
    <property type="component" value="Unassembled WGS sequence"/>
</dbReference>
<comment type="caution">
    <text evidence="3">The sequence shown here is derived from an EMBL/GenBank/DDBJ whole genome shotgun (WGS) entry which is preliminary data.</text>
</comment>
<name>A0A4Z0JRE4_9LACO</name>
<comment type="similarity">
    <text evidence="1 2">Belongs to the LOG family.</text>
</comment>
<dbReference type="AlphaFoldDB" id="A0A4Z0JRE4"/>
<dbReference type="OrthoDB" id="9801098at2"/>
<dbReference type="GO" id="GO:0016799">
    <property type="term" value="F:hydrolase activity, hydrolyzing N-glycosyl compounds"/>
    <property type="evidence" value="ECO:0007669"/>
    <property type="project" value="TreeGrafter"/>
</dbReference>
<evidence type="ECO:0000313" key="3">
    <source>
        <dbReference type="EMBL" id="TGD24679.1"/>
    </source>
</evidence>
<protein>
    <recommendedName>
        <fullName evidence="2">Cytokinin riboside 5'-monophosphate phosphoribohydrolase</fullName>
        <ecNumber evidence="2">3.2.2.n1</ecNumber>
    </recommendedName>
</protein>
<evidence type="ECO:0000313" key="4">
    <source>
        <dbReference type="Proteomes" id="UP000298021"/>
    </source>
</evidence>
<dbReference type="PANTHER" id="PTHR31223:SF70">
    <property type="entry name" value="LOG FAMILY PROTEIN YJL055W"/>
    <property type="match status" value="1"/>
</dbReference>
<evidence type="ECO:0000256" key="1">
    <source>
        <dbReference type="ARBA" id="ARBA00006763"/>
    </source>
</evidence>
<dbReference type="InterPro" id="IPR005269">
    <property type="entry name" value="LOG"/>
</dbReference>
<keyword evidence="4" id="KW-1185">Reference proteome</keyword>
<proteinExistence type="inferred from homology"/>
<dbReference type="NCBIfam" id="TIGR00730">
    <property type="entry name" value="Rossman fold protein, TIGR00730 family"/>
    <property type="match status" value="1"/>
</dbReference>
<sequence>MKNIAVYCGASTGNQKIYQTSARKLGHWLVENDYGLTYGGGSKGLMRIVADSVLEQQGVVHGIITQKLFDRNLAHTNLNKLDVVETMSERKELMLKDSVANIALPGGPGTLEEISEAFSWTIIGESSHPCIFFNPNHYYDKLASFYDEMTTQGFLDKKVRQTLLFSDSFSEIGQFITTFQAPGLRKYRE</sequence>
<dbReference type="PANTHER" id="PTHR31223">
    <property type="entry name" value="LOG FAMILY PROTEIN YJL055W"/>
    <property type="match status" value="1"/>
</dbReference>
<keyword evidence="2" id="KW-0378">Hydrolase</keyword>
<dbReference type="RefSeq" id="WP_135371424.1">
    <property type="nucleotide sequence ID" value="NZ_RKLY01000004.1"/>
</dbReference>
<dbReference type="EMBL" id="RKLY01000004">
    <property type="protein sequence ID" value="TGD24679.1"/>
    <property type="molecule type" value="Genomic_DNA"/>
</dbReference>
<dbReference type="Gene3D" id="3.40.50.450">
    <property type="match status" value="1"/>
</dbReference>
<gene>
    <name evidence="3" type="ORF">EGT49_02710</name>
</gene>
<accession>A0A4Z0JRE4</accession>
<dbReference type="InterPro" id="IPR031100">
    <property type="entry name" value="LOG_fam"/>
</dbReference>
<dbReference type="EC" id="3.2.2.n1" evidence="2"/>
<reference evidence="3 4" key="1">
    <citation type="submission" date="2018-10" db="EMBL/GenBank/DDBJ databases">
        <title>Lactobacillus sp. R7 and Lactobacillus sp. R19 isolated from fermented mustard green product of Taiwan.</title>
        <authorList>
            <person name="Lin S.-T."/>
        </authorList>
    </citation>
    <scope>NUCLEOTIDE SEQUENCE [LARGE SCALE GENOMIC DNA]</scope>
    <source>
        <strain evidence="3 4">BCRC 81127</strain>
    </source>
</reference>
<keyword evidence="2" id="KW-0203">Cytokinin biosynthesis</keyword>
<dbReference type="GO" id="GO:0005829">
    <property type="term" value="C:cytosol"/>
    <property type="evidence" value="ECO:0007669"/>
    <property type="project" value="TreeGrafter"/>
</dbReference>
<dbReference type="Pfam" id="PF03641">
    <property type="entry name" value="Lysine_decarbox"/>
    <property type="match status" value="1"/>
</dbReference>
<organism evidence="3 4">
    <name type="scientific">Companilactobacillus suantsaicola</name>
    <dbReference type="NCBI Taxonomy" id="2487723"/>
    <lineage>
        <taxon>Bacteria</taxon>
        <taxon>Bacillati</taxon>
        <taxon>Bacillota</taxon>
        <taxon>Bacilli</taxon>
        <taxon>Lactobacillales</taxon>
        <taxon>Lactobacillaceae</taxon>
        <taxon>Companilactobacillus</taxon>
    </lineage>
</organism>
<dbReference type="SUPFAM" id="SSF102405">
    <property type="entry name" value="MCP/YpsA-like"/>
    <property type="match status" value="1"/>
</dbReference>